<dbReference type="PANTHER" id="PTHR46192">
    <property type="entry name" value="BROAD-RANGE ACID PHOSPHATASE DET1"/>
    <property type="match status" value="1"/>
</dbReference>
<evidence type="ECO:0000256" key="1">
    <source>
        <dbReference type="SAM" id="Phobius"/>
    </source>
</evidence>
<comment type="caution">
    <text evidence="2">The sequence shown here is derived from an EMBL/GenBank/DDBJ whole genome shotgun (WGS) entry which is preliminary data.</text>
</comment>
<dbReference type="Gene3D" id="3.40.50.1240">
    <property type="entry name" value="Phosphoglycerate mutase-like"/>
    <property type="match status" value="1"/>
</dbReference>
<dbReference type="OMA" id="NCETWVL"/>
<dbReference type="InterPro" id="IPR013078">
    <property type="entry name" value="His_Pase_superF_clade-1"/>
</dbReference>
<dbReference type="SMART" id="SM00855">
    <property type="entry name" value="PGAM"/>
    <property type="match status" value="1"/>
</dbReference>
<organism evidence="2 3">
    <name type="scientific">Porphyridium purpureum</name>
    <name type="common">Red alga</name>
    <name type="synonym">Porphyridium cruentum</name>
    <dbReference type="NCBI Taxonomy" id="35688"/>
    <lineage>
        <taxon>Eukaryota</taxon>
        <taxon>Rhodophyta</taxon>
        <taxon>Bangiophyceae</taxon>
        <taxon>Porphyridiales</taxon>
        <taxon>Porphyridiaceae</taxon>
        <taxon>Porphyridium</taxon>
    </lineage>
</organism>
<protein>
    <submittedName>
        <fullName evidence="2">Phosphoglycerate mutase-like protein AT74H</fullName>
    </submittedName>
</protein>
<dbReference type="InterPro" id="IPR029033">
    <property type="entry name" value="His_PPase_superfam"/>
</dbReference>
<dbReference type="AlphaFoldDB" id="A0A5J4Z7B1"/>
<dbReference type="OrthoDB" id="10261749at2759"/>
<dbReference type="Proteomes" id="UP000324585">
    <property type="component" value="Unassembled WGS sequence"/>
</dbReference>
<keyword evidence="1" id="KW-0472">Membrane</keyword>
<evidence type="ECO:0000313" key="3">
    <source>
        <dbReference type="Proteomes" id="UP000324585"/>
    </source>
</evidence>
<keyword evidence="1" id="KW-0812">Transmembrane</keyword>
<dbReference type="SUPFAM" id="SSF53254">
    <property type="entry name" value="Phosphoglycerate mutase-like"/>
    <property type="match status" value="1"/>
</dbReference>
<evidence type="ECO:0000313" key="2">
    <source>
        <dbReference type="EMBL" id="KAA8498972.1"/>
    </source>
</evidence>
<dbReference type="InterPro" id="IPR052765">
    <property type="entry name" value="PGM-Related"/>
</dbReference>
<keyword evidence="3" id="KW-1185">Reference proteome</keyword>
<keyword evidence="1" id="KW-1133">Transmembrane helix</keyword>
<proteinExistence type="predicted"/>
<reference evidence="3" key="1">
    <citation type="journal article" date="2019" name="Nat. Commun.">
        <title>Expansion of phycobilisome linker gene families in mesophilic red algae.</title>
        <authorList>
            <person name="Lee J."/>
            <person name="Kim D."/>
            <person name="Bhattacharya D."/>
            <person name="Yoon H.S."/>
        </authorList>
    </citation>
    <scope>NUCLEOTIDE SEQUENCE [LARGE SCALE GENOMIC DNA]</scope>
    <source>
        <strain evidence="3">CCMP 1328</strain>
    </source>
</reference>
<dbReference type="EMBL" id="VRMN01000001">
    <property type="protein sequence ID" value="KAA8498972.1"/>
    <property type="molecule type" value="Genomic_DNA"/>
</dbReference>
<accession>A0A5J4Z7B1</accession>
<name>A0A5J4Z7B1_PORPP</name>
<feature type="transmembrane region" description="Helical" evidence="1">
    <location>
        <begin position="23"/>
        <end position="43"/>
    </location>
</feature>
<gene>
    <name evidence="2" type="ORF">FVE85_6557</name>
</gene>
<dbReference type="CDD" id="cd07067">
    <property type="entry name" value="HP_PGM_like"/>
    <property type="match status" value="1"/>
</dbReference>
<dbReference type="Pfam" id="PF00300">
    <property type="entry name" value="His_Phos_1"/>
    <property type="match status" value="1"/>
</dbReference>
<sequence>MAWATKLFELRSLQHGIEIFARLYAYSLALCFRVLLSFGWLLMSLATLRRVFPALNEQVLRMVAKTYVDGVAELRARRPERIVLIRHGQSQFQADRGILERTPDNALSLTELGFAQAREAGRKLRQELGPNARVLFFTSPYLRTQQTLKEVILGGEFAPGDFQIREDIRLRELDFGQLQDPTSMDFHIEQRLKVGRFWYRPSGGEACCDLFDRMSLFLDSLFREIDSVRHVVPRPDSFTYDNVVIICHGLSMRLFCHRYFRWTLDEFLQVYNPENCETWVLRKMPDCNSRYKLVTRGILVGPSRDTPLPERMKYPRSVSGELDFTYLGDI</sequence>